<feature type="domain" description="Enoyl reductase (ER)" evidence="2">
    <location>
        <begin position="10"/>
        <end position="321"/>
    </location>
</feature>
<dbReference type="SMART" id="SM00829">
    <property type="entry name" value="PKS_ER"/>
    <property type="match status" value="1"/>
</dbReference>
<dbReference type="InterPro" id="IPR051603">
    <property type="entry name" value="Zinc-ADH_QOR/CCCR"/>
</dbReference>
<dbReference type="Pfam" id="PF00107">
    <property type="entry name" value="ADH_zinc_N"/>
    <property type="match status" value="1"/>
</dbReference>
<dbReference type="InterPro" id="IPR020843">
    <property type="entry name" value="ER"/>
</dbReference>
<dbReference type="InterPro" id="IPR013149">
    <property type="entry name" value="ADH-like_C"/>
</dbReference>
<accession>A0ABX8H1L6</accession>
<dbReference type="InterPro" id="IPR011032">
    <property type="entry name" value="GroES-like_sf"/>
</dbReference>
<dbReference type="Gene3D" id="3.90.180.10">
    <property type="entry name" value="Medium-chain alcohol dehydrogenases, catalytic domain"/>
    <property type="match status" value="1"/>
</dbReference>
<sequence>MKAAWYTEQGKAEEVFFIGERNEPQPLDGEIQIKVQYAGVNPGEISKRIARFGGEMPYPLVIPHSDASGIVTKIGEGVDKHWLGKKVMCFGAQSYRPFGTAAEFTCVPATHVFELDDSIDMQQAAQMGIPAITGHYAIYKAGDPRGKTILVSGGAGAVGQCAIQFAKRGGAKVIATVRKQEDRKIALYAGADEAICTDEEGLNKLDNYKRTIDHIVEVAFSSNLELDIQLLKVGGSIVTFATADGSPKIPFWQLVFDNISIHFLGSDDFPLEAKQKAMREAANALEAGWKGLSIYKIYPLDEIAEAHNEVEFRRTKERVLLKIS</sequence>
<evidence type="ECO:0000259" key="2">
    <source>
        <dbReference type="SMART" id="SM00829"/>
    </source>
</evidence>
<keyword evidence="4" id="KW-1185">Reference proteome</keyword>
<dbReference type="Proteomes" id="UP000682802">
    <property type="component" value="Chromosome 2"/>
</dbReference>
<evidence type="ECO:0000313" key="3">
    <source>
        <dbReference type="EMBL" id="QWG09789.1"/>
    </source>
</evidence>
<dbReference type="Pfam" id="PF08240">
    <property type="entry name" value="ADH_N"/>
    <property type="match status" value="1"/>
</dbReference>
<dbReference type="Gene3D" id="3.40.50.720">
    <property type="entry name" value="NAD(P)-binding Rossmann-like Domain"/>
    <property type="match status" value="1"/>
</dbReference>
<organism evidence="3 4">
    <name type="scientific">Flammeovirga kamogawensis</name>
    <dbReference type="NCBI Taxonomy" id="373891"/>
    <lineage>
        <taxon>Bacteria</taxon>
        <taxon>Pseudomonadati</taxon>
        <taxon>Bacteroidota</taxon>
        <taxon>Cytophagia</taxon>
        <taxon>Cytophagales</taxon>
        <taxon>Flammeovirgaceae</taxon>
        <taxon>Flammeovirga</taxon>
    </lineage>
</organism>
<dbReference type="PANTHER" id="PTHR44154:SF1">
    <property type="entry name" value="QUINONE OXIDOREDUCTASE"/>
    <property type="match status" value="1"/>
</dbReference>
<reference evidence="3 4" key="1">
    <citation type="submission" date="2021-05" db="EMBL/GenBank/DDBJ databases">
        <title>Comparative genomic studies on the polysaccharide-degrading batcterial strains of the Flammeovirga genus.</title>
        <authorList>
            <person name="Zewei F."/>
            <person name="Zheng Z."/>
            <person name="Yu L."/>
            <person name="Ruyue G."/>
            <person name="Yanhong M."/>
            <person name="Yuanyuan C."/>
            <person name="Jingyan G."/>
            <person name="Wenjun H."/>
        </authorList>
    </citation>
    <scope>NUCLEOTIDE SEQUENCE [LARGE SCALE GENOMIC DNA]</scope>
    <source>
        <strain evidence="3 4">YS10</strain>
    </source>
</reference>
<dbReference type="EMBL" id="CP076129">
    <property type="protein sequence ID" value="QWG09789.1"/>
    <property type="molecule type" value="Genomic_DNA"/>
</dbReference>
<dbReference type="SUPFAM" id="SSF50129">
    <property type="entry name" value="GroES-like"/>
    <property type="match status" value="1"/>
</dbReference>
<keyword evidence="1" id="KW-0521">NADP</keyword>
<dbReference type="InterPro" id="IPR036291">
    <property type="entry name" value="NAD(P)-bd_dom_sf"/>
</dbReference>
<dbReference type="CDD" id="cd08253">
    <property type="entry name" value="zeta_crystallin"/>
    <property type="match status" value="1"/>
</dbReference>
<name>A0ABX8H1L6_9BACT</name>
<dbReference type="SUPFAM" id="SSF51735">
    <property type="entry name" value="NAD(P)-binding Rossmann-fold domains"/>
    <property type="match status" value="1"/>
</dbReference>
<protein>
    <submittedName>
        <fullName evidence="3">NADPH:quinone reductase</fullName>
    </submittedName>
</protein>
<proteinExistence type="predicted"/>
<gene>
    <name evidence="3" type="ORF">KM029_19100</name>
</gene>
<evidence type="ECO:0000256" key="1">
    <source>
        <dbReference type="ARBA" id="ARBA00022857"/>
    </source>
</evidence>
<dbReference type="PANTHER" id="PTHR44154">
    <property type="entry name" value="QUINONE OXIDOREDUCTASE"/>
    <property type="match status" value="1"/>
</dbReference>
<dbReference type="InterPro" id="IPR013154">
    <property type="entry name" value="ADH-like_N"/>
</dbReference>
<evidence type="ECO:0000313" key="4">
    <source>
        <dbReference type="Proteomes" id="UP000682802"/>
    </source>
</evidence>
<dbReference type="RefSeq" id="WP_144076453.1">
    <property type="nucleotide sequence ID" value="NZ_CP076129.1"/>
</dbReference>